<gene>
    <name evidence="2" type="ORF">ACOF00016_LOCUS18971</name>
</gene>
<protein>
    <submittedName>
        <fullName evidence="2">Uncharacterized protein</fullName>
    </submittedName>
</protein>
<reference evidence="2" key="1">
    <citation type="submission" date="2021-01" db="EMBL/GenBank/DDBJ databases">
        <authorList>
            <person name="Corre E."/>
            <person name="Pelletier E."/>
            <person name="Niang G."/>
            <person name="Scheremetjew M."/>
            <person name="Finn R."/>
            <person name="Kale V."/>
            <person name="Holt S."/>
            <person name="Cochrane G."/>
            <person name="Meng A."/>
            <person name="Brown T."/>
            <person name="Cohen L."/>
        </authorList>
    </citation>
    <scope>NUCLEOTIDE SEQUENCE</scope>
    <source>
        <strain evidence="2">CCMP127</strain>
    </source>
</reference>
<feature type="chain" id="PRO_5030625364" evidence="1">
    <location>
        <begin position="20"/>
        <end position="230"/>
    </location>
</feature>
<sequence>MTKSLLLSLVAFYFAAVHAANTDNNDPLIVSLWHTWVNDAGTTIFWDSNAAPILEDSPEFLHSRLAAPTGAAYEIDVTSKTMSLRASDLSGVKFTEMPAGQADRYYVFIDATAQLTSATLASQAPTGVSVQIIPKGTELVAQDKSYPLDLDLQLDQDAVLIELGPGTDLQNETLEIVVNYVRVAAARDDAPTIAAQNAFTEQDASAAAITRFTTAATSLGIMALCVALVL</sequence>
<dbReference type="AlphaFoldDB" id="A0A7S3LFW2"/>
<organism evidence="2">
    <name type="scientific">Amphora coffeiformis</name>
    <dbReference type="NCBI Taxonomy" id="265554"/>
    <lineage>
        <taxon>Eukaryota</taxon>
        <taxon>Sar</taxon>
        <taxon>Stramenopiles</taxon>
        <taxon>Ochrophyta</taxon>
        <taxon>Bacillariophyta</taxon>
        <taxon>Bacillariophyceae</taxon>
        <taxon>Bacillariophycidae</taxon>
        <taxon>Thalassiophysales</taxon>
        <taxon>Catenulaceae</taxon>
        <taxon>Amphora</taxon>
    </lineage>
</organism>
<accession>A0A7S3LFW2</accession>
<feature type="signal peptide" evidence="1">
    <location>
        <begin position="1"/>
        <end position="19"/>
    </location>
</feature>
<evidence type="ECO:0000256" key="1">
    <source>
        <dbReference type="SAM" id="SignalP"/>
    </source>
</evidence>
<proteinExistence type="predicted"/>
<keyword evidence="1" id="KW-0732">Signal</keyword>
<evidence type="ECO:0000313" key="2">
    <source>
        <dbReference type="EMBL" id="CAE0422393.1"/>
    </source>
</evidence>
<name>A0A7S3LFW2_9STRA</name>
<dbReference type="EMBL" id="HBIM01025485">
    <property type="protein sequence ID" value="CAE0422393.1"/>
    <property type="molecule type" value="Transcribed_RNA"/>
</dbReference>